<evidence type="ECO:0000256" key="3">
    <source>
        <dbReference type="SAM" id="Phobius"/>
    </source>
</evidence>
<dbReference type="Proteomes" id="UP001176940">
    <property type="component" value="Unassembled WGS sequence"/>
</dbReference>
<feature type="transmembrane region" description="Helical" evidence="3">
    <location>
        <begin position="314"/>
        <end position="336"/>
    </location>
</feature>
<dbReference type="SUPFAM" id="SSF48726">
    <property type="entry name" value="Immunoglobulin"/>
    <property type="match status" value="7"/>
</dbReference>
<feature type="domain" description="Ig-like" evidence="5">
    <location>
        <begin position="1380"/>
        <end position="1473"/>
    </location>
</feature>
<dbReference type="SUPFAM" id="SSF54160">
    <property type="entry name" value="Chromo domain-like"/>
    <property type="match status" value="1"/>
</dbReference>
<dbReference type="InterPro" id="IPR000953">
    <property type="entry name" value="Chromo/chromo_shadow_dom"/>
</dbReference>
<keyword evidence="8" id="KW-1185">Reference proteome</keyword>
<dbReference type="InterPro" id="IPR012337">
    <property type="entry name" value="RNaseH-like_sf"/>
</dbReference>
<feature type="domain" description="Ig-like" evidence="5">
    <location>
        <begin position="326"/>
        <end position="436"/>
    </location>
</feature>
<dbReference type="InterPro" id="IPR013783">
    <property type="entry name" value="Ig-like_fold"/>
</dbReference>
<evidence type="ECO:0000256" key="2">
    <source>
        <dbReference type="ARBA" id="ARBA00023319"/>
    </source>
</evidence>
<dbReference type="SMART" id="SM00407">
    <property type="entry name" value="IGc1"/>
    <property type="match status" value="5"/>
</dbReference>
<dbReference type="InterPro" id="IPR016197">
    <property type="entry name" value="Chromo-like_dom_sf"/>
</dbReference>
<dbReference type="InterPro" id="IPR001584">
    <property type="entry name" value="Integrase_cat-core"/>
</dbReference>
<dbReference type="Pfam" id="PF00385">
    <property type="entry name" value="Chromo"/>
    <property type="match status" value="1"/>
</dbReference>
<dbReference type="Gene3D" id="2.60.40.10">
    <property type="entry name" value="Immunoglobulins"/>
    <property type="match status" value="12"/>
</dbReference>
<evidence type="ECO:0000259" key="6">
    <source>
        <dbReference type="PROSITE" id="PS50994"/>
    </source>
</evidence>
<dbReference type="Pfam" id="PF07654">
    <property type="entry name" value="C1-set"/>
    <property type="match status" value="5"/>
</dbReference>
<evidence type="ECO:0000259" key="4">
    <source>
        <dbReference type="PROSITE" id="PS50013"/>
    </source>
</evidence>
<dbReference type="InterPro" id="IPR036397">
    <property type="entry name" value="RNaseH_sf"/>
</dbReference>
<dbReference type="Gene3D" id="3.30.420.10">
    <property type="entry name" value="Ribonuclease H-like superfamily/Ribonuclease H"/>
    <property type="match status" value="1"/>
</dbReference>
<feature type="domain" description="Ig-like" evidence="5">
    <location>
        <begin position="917"/>
        <end position="1044"/>
    </location>
</feature>
<feature type="domain" description="Chromo" evidence="4">
    <location>
        <begin position="212"/>
        <end position="259"/>
    </location>
</feature>
<dbReference type="Pfam" id="PF00047">
    <property type="entry name" value="ig"/>
    <property type="match status" value="1"/>
</dbReference>
<sequence>MGIDLSFSSAFHPQTHGQTERTNQTLETYLRCFVSADQDDWVSFLPLAEFALNNRASSATLVSPFFCNSGFHPRFSSGQVESSDCPGVDTVVDRLQQIWTHVVDNLTLSQEKAQRFANRRRCVGPRLRVGDLVWLSSRHIPMKVSSPKFKPRFIGPYRISEVLNPVSFRLTLPDSFSIHNVFHRSLLRRYVAPMVPSVDPPAPVLVEGKLEYIVEKILDSRVSRRKLQHLVKWKGYAQEDNSWVFASDVHAPDLVRAFHMAHPGHPGSSVLVSFQTHLLEFWSKSSCLVSSDHKTFTYILRKTVGLLTSSRIDFLFVFSSIFDGTPVLVASLKLLVPQTHKAWLGKNLQIPCSFTVDKPPVDRSLLEIIWYFQGKQVLRVDDKSEDATDPRLSYVDKAKDGGADLYISNTSLSDGGLYKCSVIYSNQRKEAEIRLDIQGPPQVTITDKMVIVNVESVLRCSVTGFYPVDIDIKWFRGSERLSDVSEDPPLRSRDGLYSVNSMVTIVPTEEDRKPNFSCRVQHESLQKPLQETFQLVYGAVPAIHILPHTFIKNIKQPLVCLVSGFHPEAIEVNWILNGTHMQKTEIKRINSSAVEAVLHFMPTEENWGTEVSCVVGHVTLLRPLVKSLTVLGKDLTRNHFLLIAAILLPMLLGAGTIISYVHRYKQNRHPKLRNITPSAGGSFSLNVDHFYPEKISISWEIFQPPSSKNPQILKCTDLMEENRDGTFNVISTTESLRGKVDEKEKYSLRAAVRHKKLRHPSYREWTNENKDNTRFRSPPELGEILAPSLMLSSPAQLQCTISRFYPDDLTVKWIKKVKDNEEIIETCEKYKMTPHRSQQQRDKTFTCTAGLTLTPSLEDQGSEIICRVTHPGLERPAERSTGQLQVRVKPTSDRPIRLSITDSGDVTADLSLLNFYPKDIMITWSYGQSQEKKPLEEKAIRNHDGTFSITTKCNIPGEIFTQTDCKIKVTWKHETMDEAESREISVGHQDNLTVTWYKKTGNSVTQCASYPYKVSSTTERSADKTYSCSSSLSSTATSHPEDLEFICKVSHPSLKDPIEWSTGKAMTRVIPLMEEPVTFTLSDAGRVQCCTRFKKFYPSDIKITWTYGGDKEIPSIRRLIQTDGERTFDATSECAVPWDHFTSAVRVTWEHESLTSPQHQDLCVKDLPWRPVIEQIDKPVFHVNTKATLQCKISQYFPNNLTVTWHKTTKGNLSQMWNTTPHVQRQPDNTYSCTDSLTFISSIKDDGAEFICRAQHPSLEQHIEQTTGPIQVYASPRMQGPVQWSLSQGGDVLCSLNLQSFYPKSIEISWSCRSNSYIPSSESYEDNGESTYNVRSECRVAQQDMNDPDFRITVTWSHESLREAEKREVYIGDADFPWRPVIEEIYKPVFHVNREATLQCKISQYFPNNLAVTWHKKTKGNLSQMSNTTPSAERQPDNTYSCTASLTFIPSIKDDGAEFICRAQHPSLEQHIEQTTGPIQVYASPRMQGPVQWSLSQGGDVLCSLNLQSFYPKSIEITWSCRSNSYIPSSESYEDNGESTYNVRSECKVAQQDMNDPDFRITVTWSHESLREAEKREVYIGDA</sequence>
<dbReference type="CDD" id="cd00098">
    <property type="entry name" value="IgC1"/>
    <property type="match status" value="4"/>
</dbReference>
<dbReference type="PROSITE" id="PS00290">
    <property type="entry name" value="IG_MHC"/>
    <property type="match status" value="4"/>
</dbReference>
<dbReference type="InterPro" id="IPR036179">
    <property type="entry name" value="Ig-like_dom_sf"/>
</dbReference>
<dbReference type="InterPro" id="IPR050380">
    <property type="entry name" value="Immune_Resp_Modulators"/>
</dbReference>
<feature type="domain" description="Ig-like" evidence="5">
    <location>
        <begin position="779"/>
        <end position="885"/>
    </location>
</feature>
<dbReference type="Pfam" id="PF24626">
    <property type="entry name" value="SH3_Tf2-1"/>
    <property type="match status" value="1"/>
</dbReference>
<dbReference type="Gene3D" id="2.40.50.40">
    <property type="match status" value="1"/>
</dbReference>
<dbReference type="SUPFAM" id="SSF53098">
    <property type="entry name" value="Ribonuclease H-like"/>
    <property type="match status" value="1"/>
</dbReference>
<dbReference type="SMART" id="SM00298">
    <property type="entry name" value="CHROMO"/>
    <property type="match status" value="1"/>
</dbReference>
<evidence type="ECO:0000256" key="1">
    <source>
        <dbReference type="ARBA" id="ARBA00004123"/>
    </source>
</evidence>
<feature type="domain" description="Integrase catalytic" evidence="6">
    <location>
        <begin position="1"/>
        <end position="72"/>
    </location>
</feature>
<dbReference type="InterPro" id="IPR056924">
    <property type="entry name" value="SH3_Tf2-1"/>
</dbReference>
<dbReference type="InterPro" id="IPR007110">
    <property type="entry name" value="Ig-like_dom"/>
</dbReference>
<reference evidence="7" key="1">
    <citation type="submission" date="2023-07" db="EMBL/GenBank/DDBJ databases">
        <authorList>
            <person name="Stuckert A."/>
        </authorList>
    </citation>
    <scope>NUCLEOTIDE SEQUENCE</scope>
</reference>
<feature type="domain" description="Ig-like" evidence="5">
    <location>
        <begin position="1171"/>
        <end position="1264"/>
    </location>
</feature>
<proteinExistence type="predicted"/>
<organism evidence="7 8">
    <name type="scientific">Ranitomeya imitator</name>
    <name type="common">mimic poison frog</name>
    <dbReference type="NCBI Taxonomy" id="111125"/>
    <lineage>
        <taxon>Eukaryota</taxon>
        <taxon>Metazoa</taxon>
        <taxon>Chordata</taxon>
        <taxon>Craniata</taxon>
        <taxon>Vertebrata</taxon>
        <taxon>Euteleostomi</taxon>
        <taxon>Amphibia</taxon>
        <taxon>Batrachia</taxon>
        <taxon>Anura</taxon>
        <taxon>Neobatrachia</taxon>
        <taxon>Hyloidea</taxon>
        <taxon>Dendrobatidae</taxon>
        <taxon>Dendrobatinae</taxon>
        <taxon>Ranitomeya</taxon>
    </lineage>
</organism>
<keyword evidence="2" id="KW-0393">Immunoglobulin domain</keyword>
<dbReference type="EMBL" id="CAUEEQ010004163">
    <property type="protein sequence ID" value="CAJ0926818.1"/>
    <property type="molecule type" value="Genomic_DNA"/>
</dbReference>
<dbReference type="InterPro" id="IPR003006">
    <property type="entry name" value="Ig/MHC_CS"/>
</dbReference>
<gene>
    <name evidence="7" type="ORF">RIMI_LOCUS2876782</name>
</gene>
<dbReference type="SMART" id="SM00409">
    <property type="entry name" value="IG"/>
    <property type="match status" value="4"/>
</dbReference>
<feature type="domain" description="Ig-like" evidence="5">
    <location>
        <begin position="541"/>
        <end position="629"/>
    </location>
</feature>
<dbReference type="InterPro" id="IPR003599">
    <property type="entry name" value="Ig_sub"/>
</dbReference>
<protein>
    <submittedName>
        <fullName evidence="7">Uncharacterized protein</fullName>
    </submittedName>
</protein>
<evidence type="ECO:0000313" key="7">
    <source>
        <dbReference type="EMBL" id="CAJ0926818.1"/>
    </source>
</evidence>
<dbReference type="InterPro" id="IPR003597">
    <property type="entry name" value="Ig_C1-set"/>
</dbReference>
<dbReference type="PANTHER" id="PTHR23411">
    <property type="entry name" value="TAPASIN"/>
    <property type="match status" value="1"/>
</dbReference>
<feature type="transmembrane region" description="Helical" evidence="3">
    <location>
        <begin position="640"/>
        <end position="661"/>
    </location>
</feature>
<keyword evidence="3" id="KW-0812">Transmembrane</keyword>
<name>A0ABN9KWD9_9NEOB</name>
<feature type="domain" description="Ig-like" evidence="5">
    <location>
        <begin position="441"/>
        <end position="530"/>
    </location>
</feature>
<dbReference type="PROSITE" id="PS50835">
    <property type="entry name" value="IG_LIKE"/>
    <property type="match status" value="7"/>
</dbReference>
<dbReference type="PROSITE" id="PS50013">
    <property type="entry name" value="CHROMO_2"/>
    <property type="match status" value="1"/>
</dbReference>
<feature type="non-terminal residue" evidence="7">
    <location>
        <position position="1583"/>
    </location>
</feature>
<comment type="subcellular location">
    <subcellularLocation>
        <location evidence="1">Nucleus</location>
    </subcellularLocation>
</comment>
<evidence type="ECO:0000313" key="8">
    <source>
        <dbReference type="Proteomes" id="UP001176940"/>
    </source>
</evidence>
<comment type="caution">
    <text evidence="7">The sequence shown here is derived from an EMBL/GenBank/DDBJ whole genome shotgun (WGS) entry which is preliminary data.</text>
</comment>
<evidence type="ECO:0000259" key="5">
    <source>
        <dbReference type="PROSITE" id="PS50835"/>
    </source>
</evidence>
<keyword evidence="3" id="KW-0472">Membrane</keyword>
<accession>A0ABN9KWD9</accession>
<keyword evidence="3" id="KW-1133">Transmembrane helix</keyword>
<dbReference type="PROSITE" id="PS50994">
    <property type="entry name" value="INTEGRASE"/>
    <property type="match status" value="1"/>
</dbReference>
<dbReference type="InterPro" id="IPR023780">
    <property type="entry name" value="Chromo_domain"/>
</dbReference>
<dbReference type="InterPro" id="IPR013151">
    <property type="entry name" value="Immunoglobulin_dom"/>
</dbReference>